<keyword evidence="1" id="KW-0472">Membrane</keyword>
<dbReference type="InterPro" id="IPR021354">
    <property type="entry name" value="DUF2975"/>
</dbReference>
<feature type="transmembrane region" description="Helical" evidence="1">
    <location>
        <begin position="38"/>
        <end position="60"/>
    </location>
</feature>
<keyword evidence="3" id="KW-1185">Reference proteome</keyword>
<feature type="transmembrane region" description="Helical" evidence="1">
    <location>
        <begin position="6"/>
        <end position="26"/>
    </location>
</feature>
<evidence type="ECO:0000313" key="2">
    <source>
        <dbReference type="EMBL" id="MSR91919.1"/>
    </source>
</evidence>
<proteinExistence type="predicted"/>
<keyword evidence="1" id="KW-0812">Transmembrane</keyword>
<name>A0A7X2T1T7_9CLOT</name>
<gene>
    <name evidence="2" type="ORF">FYJ33_11020</name>
</gene>
<comment type="caution">
    <text evidence="2">The sequence shown here is derived from an EMBL/GenBank/DDBJ whole genome shotgun (WGS) entry which is preliminary data.</text>
</comment>
<accession>A0A7X2T1T7</accession>
<dbReference type="RefSeq" id="WP_154531819.1">
    <property type="nucleotide sequence ID" value="NZ_JAQXTV010000235.1"/>
</dbReference>
<reference evidence="2 3" key="1">
    <citation type="submission" date="2019-08" db="EMBL/GenBank/DDBJ databases">
        <title>In-depth cultivation of the pig gut microbiome towards novel bacterial diversity and tailored functional studies.</title>
        <authorList>
            <person name="Wylensek D."/>
            <person name="Hitch T.C.A."/>
            <person name="Clavel T."/>
        </authorList>
    </citation>
    <scope>NUCLEOTIDE SEQUENCE [LARGE SCALE GENOMIC DNA]</scope>
    <source>
        <strain evidence="2 3">WCA-383-APC-5B</strain>
    </source>
</reference>
<protein>
    <submittedName>
        <fullName evidence="2">DUF2975 domain-containing protein</fullName>
    </submittedName>
</protein>
<dbReference type="EMBL" id="VULX01000018">
    <property type="protein sequence ID" value="MSR91919.1"/>
    <property type="molecule type" value="Genomic_DNA"/>
</dbReference>
<evidence type="ECO:0000313" key="3">
    <source>
        <dbReference type="Proteomes" id="UP000460287"/>
    </source>
</evidence>
<evidence type="ECO:0000256" key="1">
    <source>
        <dbReference type="SAM" id="Phobius"/>
    </source>
</evidence>
<sequence>MIEDSIRVIVIFLIFLFMDIILRAVLKHGKPFTKKTVNCLRTISILIMLVALLPKTAAVAEGILYSGTSVVTIDFIKDGAVLMIGAVIGIISEIFRYGCDLEEEMDYIV</sequence>
<dbReference type="Pfam" id="PF11188">
    <property type="entry name" value="DUF2975"/>
    <property type="match status" value="1"/>
</dbReference>
<keyword evidence="1" id="KW-1133">Transmembrane helix</keyword>
<organism evidence="2 3">
    <name type="scientific">Inconstantimicrobium porci</name>
    <dbReference type="NCBI Taxonomy" id="2652291"/>
    <lineage>
        <taxon>Bacteria</taxon>
        <taxon>Bacillati</taxon>
        <taxon>Bacillota</taxon>
        <taxon>Clostridia</taxon>
        <taxon>Eubacteriales</taxon>
        <taxon>Clostridiaceae</taxon>
        <taxon>Inconstantimicrobium</taxon>
    </lineage>
</organism>
<feature type="transmembrane region" description="Helical" evidence="1">
    <location>
        <begin position="80"/>
        <end position="99"/>
    </location>
</feature>
<dbReference type="AlphaFoldDB" id="A0A7X2T1T7"/>
<dbReference type="Proteomes" id="UP000460287">
    <property type="component" value="Unassembled WGS sequence"/>
</dbReference>